<reference evidence="4 5" key="1">
    <citation type="submission" date="2020-09" db="EMBL/GenBank/DDBJ databases">
        <title>Marinomonas sp. nov., isolated from the cysticercosis algae of Qingdao, China.</title>
        <authorList>
            <person name="Sun X."/>
        </authorList>
    </citation>
    <scope>NUCLEOTIDE SEQUENCE [LARGE SCALE GENOMIC DNA]</scope>
    <source>
        <strain evidence="4 5">SM2066</strain>
    </source>
</reference>
<dbReference type="InterPro" id="IPR016166">
    <property type="entry name" value="FAD-bd_PCMH"/>
</dbReference>
<gene>
    <name evidence="4" type="ORF">IF202_07200</name>
</gene>
<keyword evidence="1" id="KW-0274">FAD</keyword>
<evidence type="ECO:0000259" key="3">
    <source>
        <dbReference type="PROSITE" id="PS51387"/>
    </source>
</evidence>
<keyword evidence="2" id="KW-0560">Oxidoreductase</keyword>
<evidence type="ECO:0000313" key="4">
    <source>
        <dbReference type="EMBL" id="MBD5770836.1"/>
    </source>
</evidence>
<dbReference type="EMBL" id="JACYFC010000002">
    <property type="protein sequence ID" value="MBD5770836.1"/>
    <property type="molecule type" value="Genomic_DNA"/>
</dbReference>
<dbReference type="InterPro" id="IPR036318">
    <property type="entry name" value="FAD-bd_PCMH-like_sf"/>
</dbReference>
<evidence type="ECO:0000313" key="5">
    <source>
        <dbReference type="Proteomes" id="UP000604161"/>
    </source>
</evidence>
<dbReference type="InterPro" id="IPR006094">
    <property type="entry name" value="Oxid_FAD_bind_N"/>
</dbReference>
<dbReference type="Gene3D" id="1.10.45.10">
    <property type="entry name" value="Vanillyl-alcohol Oxidase, Chain A, domain 4"/>
    <property type="match status" value="1"/>
</dbReference>
<evidence type="ECO:0000256" key="1">
    <source>
        <dbReference type="ARBA" id="ARBA00022827"/>
    </source>
</evidence>
<dbReference type="SUPFAM" id="SSF56176">
    <property type="entry name" value="FAD-binding/transporter-associated domain-like"/>
    <property type="match status" value="1"/>
</dbReference>
<organism evidence="4 5">
    <name type="scientific">Marinomonas colpomeniae</name>
    <dbReference type="NCBI Taxonomy" id="2774408"/>
    <lineage>
        <taxon>Bacteria</taxon>
        <taxon>Pseudomonadati</taxon>
        <taxon>Pseudomonadota</taxon>
        <taxon>Gammaproteobacteria</taxon>
        <taxon>Oceanospirillales</taxon>
        <taxon>Oceanospirillaceae</taxon>
        <taxon>Marinomonas</taxon>
    </lineage>
</organism>
<dbReference type="InterPro" id="IPR016169">
    <property type="entry name" value="FAD-bd_PCMH_sub2"/>
</dbReference>
<feature type="domain" description="FAD-binding PCMH-type" evidence="3">
    <location>
        <begin position="16"/>
        <end position="189"/>
    </location>
</feature>
<name>A0ABR8NXT1_9GAMM</name>
<evidence type="ECO:0000256" key="2">
    <source>
        <dbReference type="ARBA" id="ARBA00023002"/>
    </source>
</evidence>
<dbReference type="Gene3D" id="3.30.43.10">
    <property type="entry name" value="Uridine Diphospho-n-acetylenolpyruvylglucosamine Reductase, domain 2"/>
    <property type="match status" value="1"/>
</dbReference>
<dbReference type="Pfam" id="PF04030">
    <property type="entry name" value="ALO"/>
    <property type="match status" value="1"/>
</dbReference>
<dbReference type="InterPro" id="IPR010031">
    <property type="entry name" value="FAD_lactone_oxidase-like"/>
</dbReference>
<dbReference type="InterPro" id="IPR016167">
    <property type="entry name" value="FAD-bd_PCMH_sub1"/>
</dbReference>
<proteinExistence type="predicted"/>
<dbReference type="Gene3D" id="3.30.465.10">
    <property type="match status" value="1"/>
</dbReference>
<accession>A0ABR8NXT1</accession>
<dbReference type="PROSITE" id="PS51387">
    <property type="entry name" value="FAD_PCMH"/>
    <property type="match status" value="1"/>
</dbReference>
<dbReference type="InterPro" id="IPR007173">
    <property type="entry name" value="ALO_C"/>
</dbReference>
<keyword evidence="1" id="KW-0285">Flavoprotein</keyword>
<comment type="caution">
    <text evidence="4">The sequence shown here is derived from an EMBL/GenBank/DDBJ whole genome shotgun (WGS) entry which is preliminary data.</text>
</comment>
<keyword evidence="5" id="KW-1185">Reference proteome</keyword>
<protein>
    <submittedName>
        <fullName evidence="4">FAD-binding protein</fullName>
    </submittedName>
</protein>
<dbReference type="Pfam" id="PF01565">
    <property type="entry name" value="FAD_binding_4"/>
    <property type="match status" value="1"/>
</dbReference>
<dbReference type="InterPro" id="IPR016171">
    <property type="entry name" value="Vanillyl_alc_oxidase_C-sub2"/>
</dbReference>
<dbReference type="Proteomes" id="UP000604161">
    <property type="component" value="Unassembled WGS sequence"/>
</dbReference>
<dbReference type="PIRSF" id="PIRSF000136">
    <property type="entry name" value="LGO_GLO"/>
    <property type="match status" value="1"/>
</dbReference>
<dbReference type="PANTHER" id="PTHR43762:SF1">
    <property type="entry name" value="D-ARABINONO-1,4-LACTONE OXIDASE"/>
    <property type="match status" value="1"/>
</dbReference>
<sequence length="416" mass="46943">MENNKILDLGGHWRNWVGNQSCVSGAKGMPESEAQLCEMVHEAYRLEMKVRCAGSGHSFTSVVPTSGLLLSLAKFSGITNIDQEKKQVTVKAGTTINELGKILKENKLSMINQGDIDTQAIAGALTTGTHGTGSKLANLASSIKGMKIVKDNGEILNIDESTPDLLRASRVSIGSLGVISELTLQLEGSYNLKETIWREDFESCMEKHDELAEKYRHFGLFWCPTEKSRHYYCLPDTAKTSVSGNTKDVCEIKVMDKTDELPITKEFEKIAYSSEIYPIEYIPNFHELEYAVPVKSAKDAFREVRDLILNKYPHCEYPLEYRFTAGDDAWLSPFFEQDSVTISVSGEPGTDYWGFLKDVDVILRTYKARPHWGKLHFLTYDDVTELYPKANEFRKLRRDLDPRGMFLNDHLAGLIK</sequence>
<dbReference type="RefSeq" id="WP_191594211.1">
    <property type="nucleotide sequence ID" value="NZ_JACYFC010000002.1"/>
</dbReference>
<dbReference type="Gene3D" id="3.30.70.2520">
    <property type="match status" value="1"/>
</dbReference>
<dbReference type="PANTHER" id="PTHR43762">
    <property type="entry name" value="L-GULONOLACTONE OXIDASE"/>
    <property type="match status" value="1"/>
</dbReference>